<name>H0E2A7_9ACTN</name>
<evidence type="ECO:0000256" key="1">
    <source>
        <dbReference type="SAM" id="MobiDB-lite"/>
    </source>
</evidence>
<dbReference type="Proteomes" id="UP000005143">
    <property type="component" value="Unassembled WGS sequence"/>
</dbReference>
<reference evidence="2 3" key="1">
    <citation type="journal article" date="2013" name="Biodegradation">
        <title>Quantitative proteomic analysis of ibuprofen-degrading Patulibacter sp. strain I11.</title>
        <authorList>
            <person name="Almeida B."/>
            <person name="Kjeldal H."/>
            <person name="Lolas I."/>
            <person name="Knudsen A.D."/>
            <person name="Carvalho G."/>
            <person name="Nielsen K.L."/>
            <person name="Barreto Crespo M.T."/>
            <person name="Stensballe A."/>
            <person name="Nielsen J.L."/>
        </authorList>
    </citation>
    <scope>NUCLEOTIDE SEQUENCE [LARGE SCALE GENOMIC DNA]</scope>
    <source>
        <strain evidence="2 3">I11</strain>
    </source>
</reference>
<comment type="caution">
    <text evidence="2">The sequence shown here is derived from an EMBL/GenBank/DDBJ whole genome shotgun (WGS) entry which is preliminary data.</text>
</comment>
<keyword evidence="3" id="KW-1185">Reference proteome</keyword>
<proteinExistence type="predicted"/>
<evidence type="ECO:0000313" key="3">
    <source>
        <dbReference type="Proteomes" id="UP000005143"/>
    </source>
</evidence>
<gene>
    <name evidence="2" type="ORF">PAI11_09200</name>
</gene>
<protein>
    <submittedName>
        <fullName evidence="2">Uncharacterized protein</fullName>
    </submittedName>
</protein>
<feature type="region of interest" description="Disordered" evidence="1">
    <location>
        <begin position="22"/>
        <end position="42"/>
    </location>
</feature>
<dbReference type="AlphaFoldDB" id="H0E2A7"/>
<organism evidence="2 3">
    <name type="scientific">Patulibacter medicamentivorans</name>
    <dbReference type="NCBI Taxonomy" id="1097667"/>
    <lineage>
        <taxon>Bacteria</taxon>
        <taxon>Bacillati</taxon>
        <taxon>Actinomycetota</taxon>
        <taxon>Thermoleophilia</taxon>
        <taxon>Solirubrobacterales</taxon>
        <taxon>Patulibacteraceae</taxon>
        <taxon>Patulibacter</taxon>
    </lineage>
</organism>
<dbReference type="EMBL" id="AGUD01000042">
    <property type="protein sequence ID" value="EHN12178.1"/>
    <property type="molecule type" value="Genomic_DNA"/>
</dbReference>
<evidence type="ECO:0000313" key="2">
    <source>
        <dbReference type="EMBL" id="EHN12178.1"/>
    </source>
</evidence>
<accession>H0E2A7</accession>
<sequence length="42" mass="5117">MIWMVVNLLCFGFFVLTSAYRERKRSRRRQEEADEHVEDRAA</sequence>